<protein>
    <recommendedName>
        <fullName evidence="1">Pesticidal crystal protein Cry22Aa Ig-like domain-containing protein</fullName>
    </recommendedName>
</protein>
<dbReference type="AlphaFoldDB" id="A0A366KWD7"/>
<dbReference type="InterPro" id="IPR032179">
    <property type="entry name" value="Cry22Aa_Ig-like"/>
</dbReference>
<dbReference type="Gene3D" id="2.60.40.10">
    <property type="entry name" value="Immunoglobulins"/>
    <property type="match status" value="1"/>
</dbReference>
<proteinExistence type="predicted"/>
<name>A0A366KWD7_9SPHI</name>
<dbReference type="Pfam" id="PF16403">
    <property type="entry name" value="Bact_surface_Ig-like"/>
    <property type="match status" value="1"/>
</dbReference>
<evidence type="ECO:0000313" key="3">
    <source>
        <dbReference type="Proteomes" id="UP000252081"/>
    </source>
</evidence>
<organism evidence="2 3">
    <name type="scientific">Pedobacter miscanthi</name>
    <dbReference type="NCBI Taxonomy" id="2259170"/>
    <lineage>
        <taxon>Bacteria</taxon>
        <taxon>Pseudomonadati</taxon>
        <taxon>Bacteroidota</taxon>
        <taxon>Sphingobacteriia</taxon>
        <taxon>Sphingobacteriales</taxon>
        <taxon>Sphingobacteriaceae</taxon>
        <taxon>Pedobacter</taxon>
    </lineage>
</organism>
<evidence type="ECO:0000259" key="1">
    <source>
        <dbReference type="Pfam" id="PF16403"/>
    </source>
</evidence>
<dbReference type="EMBL" id="QNQU01000012">
    <property type="protein sequence ID" value="RBQ05868.1"/>
    <property type="molecule type" value="Genomic_DNA"/>
</dbReference>
<dbReference type="RefSeq" id="WP_113949706.1">
    <property type="nucleotide sequence ID" value="NZ_QNQU01000012.1"/>
</dbReference>
<comment type="caution">
    <text evidence="2">The sequence shown here is derived from an EMBL/GenBank/DDBJ whole genome shotgun (WGS) entry which is preliminary data.</text>
</comment>
<reference evidence="2 3" key="1">
    <citation type="submission" date="2018-07" db="EMBL/GenBank/DDBJ databases">
        <title>A draft genome of a endophytic bacteria, a new species of Pedobacter.</title>
        <authorList>
            <person name="Zhang Z.D."/>
            <person name="Chen Z.J."/>
        </authorList>
    </citation>
    <scope>NUCLEOTIDE SEQUENCE [LARGE SCALE GENOMIC DNA]</scope>
    <source>
        <strain evidence="2 3">RS10</strain>
    </source>
</reference>
<accession>A0A366KWD7</accession>
<dbReference type="InterPro" id="IPR013783">
    <property type="entry name" value="Ig-like_fold"/>
</dbReference>
<dbReference type="Proteomes" id="UP000252081">
    <property type="component" value="Unassembled WGS sequence"/>
</dbReference>
<dbReference type="OrthoDB" id="1423116at2"/>
<evidence type="ECO:0000313" key="2">
    <source>
        <dbReference type="EMBL" id="RBQ05868.1"/>
    </source>
</evidence>
<keyword evidence="3" id="KW-1185">Reference proteome</keyword>
<gene>
    <name evidence="2" type="ORF">DRW42_15335</name>
</gene>
<feature type="domain" description="Pesticidal crystal protein Cry22Aa Ig-like" evidence="1">
    <location>
        <begin position="43"/>
        <end position="111"/>
    </location>
</feature>
<sequence length="213" mass="22358">MKKYFAIIILGLIGMIYSSCKKQDFNYPEGYVGISKITKYATFTMKGDAYQSIVKGSTYTEQGVTAKEGSSDLTVKVSGSVNTATVGLYVITYSATNGDGFPATVNRYIAVLPSAEVAGSTIAGDYNYATGGTTSTISKLAPGFYQANNIWSAATTISAYLLSVDGQSIIVPSQANAFGTLSGTGTLAGSSLKYVVSIPEQGISNSTRSWVKK</sequence>